<dbReference type="EMBL" id="HG529573">
    <property type="protein sequence ID" value="CDI53269.1"/>
    <property type="molecule type" value="Genomic_DNA"/>
</dbReference>
<feature type="non-terminal residue" evidence="2">
    <location>
        <position position="242"/>
    </location>
</feature>
<evidence type="ECO:0000256" key="1">
    <source>
        <dbReference type="SAM" id="MobiDB-lite"/>
    </source>
</evidence>
<organism evidence="2">
    <name type="scientific">Melanopsichium pennsylvanicum 4</name>
    <dbReference type="NCBI Taxonomy" id="1398559"/>
    <lineage>
        <taxon>Eukaryota</taxon>
        <taxon>Fungi</taxon>
        <taxon>Dikarya</taxon>
        <taxon>Basidiomycota</taxon>
        <taxon>Ustilaginomycotina</taxon>
        <taxon>Ustilaginomycetes</taxon>
        <taxon>Ustilaginales</taxon>
        <taxon>Ustilaginaceae</taxon>
        <taxon>Melanopsichium</taxon>
    </lineage>
</organism>
<feature type="compositionally biased region" description="Low complexity" evidence="1">
    <location>
        <begin position="147"/>
        <end position="165"/>
    </location>
</feature>
<name>A0A077R805_9BASI</name>
<reference evidence="2" key="1">
    <citation type="journal article" date="2014" name="Genome Biol. Evol.">
        <title>Gene Loss Rather Than Gene Gain Is Associated with a Host Jump from Monocots to Dicots in the Smut Fungus Melanopsichium pennsylvanicum.</title>
        <authorList>
            <person name="Sharma R."/>
            <person name="Mishra B."/>
            <person name="Runge F."/>
            <person name="Thines M."/>
        </authorList>
    </citation>
    <scope>NUCLEOTIDE SEQUENCE</scope>
    <source>
        <strain evidence="2">4</strain>
    </source>
</reference>
<dbReference type="AlphaFoldDB" id="A0A077R805"/>
<sequence length="242" mass="26998">MPYQYLTFSHLYEQEVRSSAPSFPVVAASATLSPVFLLPTSSTSHAATCCPHHSIPLSSQDYRHHPSQHLHHHHSSTSGRRRRHHHHHHHHRPTDTNDSGLLNITTLDSQDISQPISSPHSCSSTTASHPSSLHFDFLKVFKRRPSFKSNKSSSDSTFSTPASSRRSSFTSHFGFAALHPVSAASSANTSPAISRQVTKVSDYDALIQRTARQEQEEEIKRQSELRAYFGQAAETGLSLRRF</sequence>
<feature type="region of interest" description="Disordered" evidence="1">
    <location>
        <begin position="146"/>
        <end position="167"/>
    </location>
</feature>
<protein>
    <submittedName>
        <fullName evidence="2">Uncharacterized protein</fullName>
    </submittedName>
</protein>
<feature type="compositionally biased region" description="Basic residues" evidence="1">
    <location>
        <begin position="65"/>
        <end position="92"/>
    </location>
</feature>
<proteinExistence type="predicted"/>
<evidence type="ECO:0000313" key="2">
    <source>
        <dbReference type="EMBL" id="CDI53269.1"/>
    </source>
</evidence>
<feature type="region of interest" description="Disordered" evidence="1">
    <location>
        <begin position="60"/>
        <end position="102"/>
    </location>
</feature>
<accession>A0A077R805</accession>